<evidence type="ECO:0000313" key="17">
    <source>
        <dbReference type="Proteomes" id="UP000095488"/>
    </source>
</evidence>
<evidence type="ECO:0000259" key="15">
    <source>
        <dbReference type="PROSITE" id="PS50109"/>
    </source>
</evidence>
<dbReference type="SMART" id="SM00387">
    <property type="entry name" value="HATPase_c"/>
    <property type="match status" value="1"/>
</dbReference>
<evidence type="ECO:0000256" key="12">
    <source>
        <dbReference type="ARBA" id="ARBA00023012"/>
    </source>
</evidence>
<evidence type="ECO:0000256" key="6">
    <source>
        <dbReference type="ARBA" id="ARBA00022679"/>
    </source>
</evidence>
<keyword evidence="11 14" id="KW-1133">Transmembrane helix</keyword>
<dbReference type="InterPro" id="IPR036890">
    <property type="entry name" value="HATPase_C_sf"/>
</dbReference>
<evidence type="ECO:0000256" key="13">
    <source>
        <dbReference type="ARBA" id="ARBA00023136"/>
    </source>
</evidence>
<dbReference type="Pfam" id="PF00512">
    <property type="entry name" value="HisKA"/>
    <property type="match status" value="1"/>
</dbReference>
<evidence type="ECO:0000256" key="10">
    <source>
        <dbReference type="ARBA" id="ARBA00022840"/>
    </source>
</evidence>
<evidence type="ECO:0000256" key="5">
    <source>
        <dbReference type="ARBA" id="ARBA00022553"/>
    </source>
</evidence>
<dbReference type="SUPFAM" id="SSF55874">
    <property type="entry name" value="ATPase domain of HSP90 chaperone/DNA topoisomerase II/histidine kinase"/>
    <property type="match status" value="1"/>
</dbReference>
<evidence type="ECO:0000256" key="8">
    <source>
        <dbReference type="ARBA" id="ARBA00022741"/>
    </source>
</evidence>
<evidence type="ECO:0000256" key="2">
    <source>
        <dbReference type="ARBA" id="ARBA00004651"/>
    </source>
</evidence>
<keyword evidence="4" id="KW-1003">Cell membrane</keyword>
<dbReference type="SUPFAM" id="SSF47384">
    <property type="entry name" value="Homodimeric domain of signal transducing histidine kinase"/>
    <property type="match status" value="1"/>
</dbReference>
<evidence type="ECO:0000256" key="4">
    <source>
        <dbReference type="ARBA" id="ARBA00022475"/>
    </source>
</evidence>
<dbReference type="Gene3D" id="3.30.565.10">
    <property type="entry name" value="Histidine kinase-like ATPase, C-terminal domain"/>
    <property type="match status" value="1"/>
</dbReference>
<dbReference type="InterPro" id="IPR003661">
    <property type="entry name" value="HisK_dim/P_dom"/>
</dbReference>
<evidence type="ECO:0000256" key="14">
    <source>
        <dbReference type="SAM" id="Phobius"/>
    </source>
</evidence>
<evidence type="ECO:0000256" key="9">
    <source>
        <dbReference type="ARBA" id="ARBA00022777"/>
    </source>
</evidence>
<keyword evidence="17" id="KW-1185">Reference proteome</keyword>
<sequence length="723" mass="83849">MDTKLRGNDDKLSKDKEKIIINLVVLILIVIISVGICLSYNLIKEMARREKSEINIFSHYNFIQMLEEDSYALYYQLENKKSEEDKTPSDILLKNDLSNEGEWEEVKNEVNSNIYSYGNRLLNGINNIEYYAFQKTVDKENDEQINVVNNNDELQILNSNDEDNELLKKLDDEYDFYIVMNYDSHGNLSIPKIKGTDKSEIYSNISNYTTHDGVDYVNYIKDTNFIYAIKDIDSTIANYYDLGNYYHYNYITIILCIASMFIVFCSLIIPYKFTKKLVGIKSIVKIPFEILFIGFTCIMSIFYLLGSQLAVNTMQGVLISIFQNFYANYTFNSIIIGTFNILWWMIGFYILFSFVTYTKFIFNTGLLTFIKEHTIAVKIFVGVKKIIEYVINNVDIREKNTKKLIIVVVINAIILSIMSMFRFFGVFGIIIYSIIAFSFAKRYIDDINIKYNKLLQLTNSIADGNLSVEIDEDLGILNPLKEQVEKIKKGFKKAVEKEVKSEKMKTELVSNVSHDLKTPLTSIITYVDLLKDSTLDEERKKQYLETLDRKSQSLQNLIEDLFEISKVNSENINLNLSKVDLVYLMKQTLLELDYKIKEVDLRIKTSFNKDKIIYSLDSQKIFRVFENLIINITKYSLEGSRVYIDIYESDKDIELTLKNIAKEEIKFNSKDIMERFVRGDKSRNAEGTGLGLAIAKSFIEVQGGTFNIVLDGDLFKVIIKFNK</sequence>
<name>A0ABP2AMH1_SARVE</name>
<dbReference type="RefSeq" id="WP_055257313.1">
    <property type="nucleotide sequence ID" value="NZ_CABIXL010000001.1"/>
</dbReference>
<gene>
    <name evidence="16" type="primary">phoR_2</name>
    <name evidence="16" type="ORF">ERS852473_00431</name>
</gene>
<keyword evidence="9" id="KW-0418">Kinase</keyword>
<keyword evidence="12" id="KW-0902">Two-component regulatory system</keyword>
<protein>
    <recommendedName>
        <fullName evidence="3">histidine kinase</fullName>
        <ecNumber evidence="3">2.7.13.3</ecNumber>
    </recommendedName>
</protein>
<feature type="transmembrane region" description="Helical" evidence="14">
    <location>
        <begin position="290"/>
        <end position="311"/>
    </location>
</feature>
<reference evidence="16 17" key="1">
    <citation type="submission" date="2015-09" db="EMBL/GenBank/DDBJ databases">
        <authorList>
            <consortium name="Pathogen Informatics"/>
            <person name="Wu L."/>
            <person name="Ma J."/>
        </authorList>
    </citation>
    <scope>NUCLEOTIDE SEQUENCE [LARGE SCALE GENOMIC DNA]</scope>
    <source>
        <strain evidence="16 17">2789STDY5834858</strain>
    </source>
</reference>
<organism evidence="16 17">
    <name type="scientific">Sarcina ventriculi</name>
    <name type="common">Clostridium ventriculi</name>
    <dbReference type="NCBI Taxonomy" id="1267"/>
    <lineage>
        <taxon>Bacteria</taxon>
        <taxon>Bacillati</taxon>
        <taxon>Bacillota</taxon>
        <taxon>Clostridia</taxon>
        <taxon>Eubacteriales</taxon>
        <taxon>Clostridiaceae</taxon>
        <taxon>Sarcina</taxon>
    </lineage>
</organism>
<dbReference type="InterPro" id="IPR036097">
    <property type="entry name" value="HisK_dim/P_sf"/>
</dbReference>
<evidence type="ECO:0000313" key="16">
    <source>
        <dbReference type="EMBL" id="CUN52670.1"/>
    </source>
</evidence>
<accession>A0ABP2AMH1</accession>
<feature type="transmembrane region" description="Helical" evidence="14">
    <location>
        <begin position="331"/>
        <end position="352"/>
    </location>
</feature>
<proteinExistence type="predicted"/>
<dbReference type="Gene3D" id="1.10.287.130">
    <property type="match status" value="1"/>
</dbReference>
<feature type="transmembrane region" description="Helical" evidence="14">
    <location>
        <begin position="404"/>
        <end position="421"/>
    </location>
</feature>
<evidence type="ECO:0000256" key="7">
    <source>
        <dbReference type="ARBA" id="ARBA00022692"/>
    </source>
</evidence>
<dbReference type="SMART" id="SM00388">
    <property type="entry name" value="HisKA"/>
    <property type="match status" value="1"/>
</dbReference>
<evidence type="ECO:0000256" key="1">
    <source>
        <dbReference type="ARBA" id="ARBA00000085"/>
    </source>
</evidence>
<comment type="subcellular location">
    <subcellularLocation>
        <location evidence="2">Cell membrane</location>
        <topology evidence="2">Multi-pass membrane protein</topology>
    </subcellularLocation>
</comment>
<evidence type="ECO:0000256" key="3">
    <source>
        <dbReference type="ARBA" id="ARBA00012438"/>
    </source>
</evidence>
<dbReference type="PANTHER" id="PTHR45528:SF1">
    <property type="entry name" value="SENSOR HISTIDINE KINASE CPXA"/>
    <property type="match status" value="1"/>
</dbReference>
<dbReference type="Pfam" id="PF02518">
    <property type="entry name" value="HATPase_c"/>
    <property type="match status" value="1"/>
</dbReference>
<dbReference type="EMBL" id="CYZR01000001">
    <property type="protein sequence ID" value="CUN52670.1"/>
    <property type="molecule type" value="Genomic_DNA"/>
</dbReference>
<feature type="domain" description="Histidine kinase" evidence="15">
    <location>
        <begin position="511"/>
        <end position="708"/>
    </location>
</feature>
<keyword evidence="13 14" id="KW-0472">Membrane</keyword>
<comment type="caution">
    <text evidence="16">The sequence shown here is derived from an EMBL/GenBank/DDBJ whole genome shotgun (WGS) entry which is preliminary data.</text>
</comment>
<keyword evidence="6 16" id="KW-0808">Transferase</keyword>
<dbReference type="InterPro" id="IPR050398">
    <property type="entry name" value="HssS/ArlS-like"/>
</dbReference>
<keyword evidence="7 14" id="KW-0812">Transmembrane</keyword>
<dbReference type="Proteomes" id="UP000095488">
    <property type="component" value="Unassembled WGS sequence"/>
</dbReference>
<dbReference type="InterPro" id="IPR005467">
    <property type="entry name" value="His_kinase_dom"/>
</dbReference>
<dbReference type="CDD" id="cd00082">
    <property type="entry name" value="HisKA"/>
    <property type="match status" value="1"/>
</dbReference>
<dbReference type="EC" id="2.7.13.3" evidence="3"/>
<dbReference type="InterPro" id="IPR003594">
    <property type="entry name" value="HATPase_dom"/>
</dbReference>
<keyword evidence="10" id="KW-0067">ATP-binding</keyword>
<feature type="transmembrane region" description="Helical" evidence="14">
    <location>
        <begin position="248"/>
        <end position="269"/>
    </location>
</feature>
<dbReference type="GO" id="GO:0004673">
    <property type="term" value="F:protein histidine kinase activity"/>
    <property type="evidence" value="ECO:0007669"/>
    <property type="project" value="UniProtKB-EC"/>
</dbReference>
<keyword evidence="5" id="KW-0597">Phosphoprotein</keyword>
<comment type="catalytic activity">
    <reaction evidence="1">
        <text>ATP + protein L-histidine = ADP + protein N-phospho-L-histidine.</text>
        <dbReference type="EC" id="2.7.13.3"/>
    </reaction>
</comment>
<evidence type="ECO:0000256" key="11">
    <source>
        <dbReference type="ARBA" id="ARBA00022989"/>
    </source>
</evidence>
<dbReference type="PANTHER" id="PTHR45528">
    <property type="entry name" value="SENSOR HISTIDINE KINASE CPXA"/>
    <property type="match status" value="1"/>
</dbReference>
<feature type="transmembrane region" description="Helical" evidence="14">
    <location>
        <begin position="20"/>
        <end position="43"/>
    </location>
</feature>
<dbReference type="PROSITE" id="PS50109">
    <property type="entry name" value="HIS_KIN"/>
    <property type="match status" value="1"/>
</dbReference>
<keyword evidence="8" id="KW-0547">Nucleotide-binding</keyword>